<reference evidence="1 2" key="1">
    <citation type="submission" date="2017-12" db="EMBL/GenBank/DDBJ databases">
        <title>Draft Genome sequences of multiple microbial strains isolated from spacecraft associated surfaces.</title>
        <authorList>
            <person name="Seuylemezian A."/>
            <person name="Vaishampayan P."/>
            <person name="Venkateswaran K."/>
        </authorList>
    </citation>
    <scope>NUCLEOTIDE SEQUENCE [LARGE SCALE GENOMIC DNA]</scope>
    <source>
        <strain evidence="1 2">2P01AA</strain>
    </source>
</reference>
<gene>
    <name evidence="1" type="ORF">CW311_00180</name>
</gene>
<protein>
    <submittedName>
        <fullName evidence="1">Uncharacterized protein</fullName>
    </submittedName>
</protein>
<dbReference type="RefSeq" id="WP_101235311.1">
    <property type="nucleotide sequence ID" value="NZ_PISJ01000001.1"/>
</dbReference>
<accession>A0A2N0WKN4</accession>
<organism evidence="1 2">
    <name type="scientific">Acinetobacter proteolyticus</name>
    <dbReference type="NCBI Taxonomy" id="1776741"/>
    <lineage>
        <taxon>Bacteria</taxon>
        <taxon>Pseudomonadati</taxon>
        <taxon>Pseudomonadota</taxon>
        <taxon>Gammaproteobacteria</taxon>
        <taxon>Moraxellales</taxon>
        <taxon>Moraxellaceae</taxon>
        <taxon>Acinetobacter</taxon>
    </lineage>
</organism>
<name>A0A2N0WKN4_9GAMM</name>
<comment type="caution">
    <text evidence="1">The sequence shown here is derived from an EMBL/GenBank/DDBJ whole genome shotgun (WGS) entry which is preliminary data.</text>
</comment>
<dbReference type="SUPFAM" id="SSF82171">
    <property type="entry name" value="DPP6 N-terminal domain-like"/>
    <property type="match status" value="1"/>
</dbReference>
<dbReference type="AlphaFoldDB" id="A0A2N0WKN4"/>
<sequence>MSSVLYLSDQVLHHLHGQKTQTIDCHAVSQYKKNLQEIKQRKQWKTSGTGAQFMGVANYNEQDELGHVYPVDAVLMDDQHVIYAAQLQDGCAIYIKSLLEPQQPEALVLRNNEFIIHHMDYDAQHKRLILSASQGYAFEQHLCVLGLDSNRIQYITEGDCQDQHPCFDPQNPDIIYYDSCGFAYDQQGGISIGPKEICRLNLKTGDLETIIADPHYDYYKPQIDAAGQLYFLKRPYKNQNYSGNSLKDIVLAPFKIIRAVFGWLDFFTQRYTGESLKSTSGSNPAKSKQKSEEELFVEGNLIKAQKALQQNQSAGEKFAGVIPRSWELIQCSSTTGEQKVLKRGVLGYRLNTQGLILYSNGKHLVSIAADQTEQMLVEAKLIQKIMC</sequence>
<dbReference type="EMBL" id="PISJ01000001">
    <property type="protein sequence ID" value="PKF37252.1"/>
    <property type="molecule type" value="Genomic_DNA"/>
</dbReference>
<proteinExistence type="predicted"/>
<evidence type="ECO:0000313" key="2">
    <source>
        <dbReference type="Proteomes" id="UP000233553"/>
    </source>
</evidence>
<evidence type="ECO:0000313" key="1">
    <source>
        <dbReference type="EMBL" id="PKF37252.1"/>
    </source>
</evidence>
<dbReference type="Proteomes" id="UP000233553">
    <property type="component" value="Unassembled WGS sequence"/>
</dbReference>